<comment type="caution">
    <text evidence="2">The sequence shown here is derived from an EMBL/GenBank/DDBJ whole genome shotgun (WGS) entry which is preliminary data.</text>
</comment>
<keyword evidence="1" id="KW-0732">Signal</keyword>
<feature type="signal peptide" evidence="1">
    <location>
        <begin position="1"/>
        <end position="24"/>
    </location>
</feature>
<evidence type="ECO:0000313" key="3">
    <source>
        <dbReference type="Proteomes" id="UP000600799"/>
    </source>
</evidence>
<keyword evidence="3" id="KW-1185">Reference proteome</keyword>
<gene>
    <name evidence="2" type="ORF">I2488_03990</name>
</gene>
<organism evidence="2 3">
    <name type="scientific">Novosphingobium jiangmenense</name>
    <dbReference type="NCBI Taxonomy" id="2791981"/>
    <lineage>
        <taxon>Bacteria</taxon>
        <taxon>Pseudomonadati</taxon>
        <taxon>Pseudomonadota</taxon>
        <taxon>Alphaproteobacteria</taxon>
        <taxon>Sphingomonadales</taxon>
        <taxon>Sphingomonadaceae</taxon>
        <taxon>Novosphingobium</taxon>
    </lineage>
</organism>
<dbReference type="RefSeq" id="WP_196274517.1">
    <property type="nucleotide sequence ID" value="NZ_JADQDC010000002.1"/>
</dbReference>
<proteinExistence type="predicted"/>
<dbReference type="EMBL" id="JADQDC010000002">
    <property type="protein sequence ID" value="MBF9150154.1"/>
    <property type="molecule type" value="Genomic_DNA"/>
</dbReference>
<reference evidence="2 3" key="1">
    <citation type="submission" date="2020-11" db="EMBL/GenBank/DDBJ databases">
        <title>The genome sequence of Novosphingobium sp. 1Y9A.</title>
        <authorList>
            <person name="Liu Y."/>
        </authorList>
    </citation>
    <scope>NUCLEOTIDE SEQUENCE [LARGE SCALE GENOMIC DNA]</scope>
    <source>
        <strain evidence="2 3">1Y9A</strain>
    </source>
</reference>
<name>A0ABS0HD06_9SPHN</name>
<feature type="chain" id="PRO_5045288965" evidence="1">
    <location>
        <begin position="25"/>
        <end position="191"/>
    </location>
</feature>
<protein>
    <submittedName>
        <fullName evidence="2">Uncharacterized protein</fullName>
    </submittedName>
</protein>
<accession>A0ABS0HD06</accession>
<dbReference type="Proteomes" id="UP000600799">
    <property type="component" value="Unassembled WGS sequence"/>
</dbReference>
<evidence type="ECO:0000256" key="1">
    <source>
        <dbReference type="SAM" id="SignalP"/>
    </source>
</evidence>
<evidence type="ECO:0000313" key="2">
    <source>
        <dbReference type="EMBL" id="MBF9150154.1"/>
    </source>
</evidence>
<sequence>MTGLRTFTTLCGAALALSAGEAVAREFPIGGGIRITLGDSWTGTSMQNPAMRFPGMKDMMDDATESRLRGPGSGVLVSYMKFKTDKPAKDVAIDDGANVAKSAKTIYGSQAAEAEPVPTVHRNGDTVRAYVTLHPKPGAGFNVAPGYPTGCVTTGTIRLGAAIHNVSIASESCESAGHQEAVAAIFEVGAQ</sequence>